<name>A0A0A9FM50_ARUDO</name>
<proteinExistence type="predicted"/>
<protein>
    <submittedName>
        <fullName evidence="2">Uncharacterized protein</fullName>
    </submittedName>
</protein>
<evidence type="ECO:0000256" key="1">
    <source>
        <dbReference type="SAM" id="Phobius"/>
    </source>
</evidence>
<dbReference type="AlphaFoldDB" id="A0A0A9FM50"/>
<keyword evidence="1" id="KW-0812">Transmembrane</keyword>
<keyword evidence="1" id="KW-0472">Membrane</keyword>
<accession>A0A0A9FM50</accession>
<organism evidence="2">
    <name type="scientific">Arundo donax</name>
    <name type="common">Giant reed</name>
    <name type="synonym">Donax arundinaceus</name>
    <dbReference type="NCBI Taxonomy" id="35708"/>
    <lineage>
        <taxon>Eukaryota</taxon>
        <taxon>Viridiplantae</taxon>
        <taxon>Streptophyta</taxon>
        <taxon>Embryophyta</taxon>
        <taxon>Tracheophyta</taxon>
        <taxon>Spermatophyta</taxon>
        <taxon>Magnoliopsida</taxon>
        <taxon>Liliopsida</taxon>
        <taxon>Poales</taxon>
        <taxon>Poaceae</taxon>
        <taxon>PACMAD clade</taxon>
        <taxon>Arundinoideae</taxon>
        <taxon>Arundineae</taxon>
        <taxon>Arundo</taxon>
    </lineage>
</organism>
<evidence type="ECO:0000313" key="2">
    <source>
        <dbReference type="EMBL" id="JAE13432.1"/>
    </source>
</evidence>
<reference evidence="2" key="1">
    <citation type="submission" date="2014-09" db="EMBL/GenBank/DDBJ databases">
        <authorList>
            <person name="Magalhaes I.L.F."/>
            <person name="Oliveira U."/>
            <person name="Santos F.R."/>
            <person name="Vidigal T.H.D.A."/>
            <person name="Brescovit A.D."/>
            <person name="Santos A.J."/>
        </authorList>
    </citation>
    <scope>NUCLEOTIDE SEQUENCE</scope>
    <source>
        <tissue evidence="2">Shoot tissue taken approximately 20 cm above the soil surface</tissue>
    </source>
</reference>
<sequence length="46" mass="5261">MVAPLSSEVTICSFWPSIFSDVLHAWICAILQMCIYELSMCIFFLT</sequence>
<reference evidence="2" key="2">
    <citation type="journal article" date="2015" name="Data Brief">
        <title>Shoot transcriptome of the giant reed, Arundo donax.</title>
        <authorList>
            <person name="Barrero R.A."/>
            <person name="Guerrero F.D."/>
            <person name="Moolhuijzen P."/>
            <person name="Goolsby J.A."/>
            <person name="Tidwell J."/>
            <person name="Bellgard S.E."/>
            <person name="Bellgard M.I."/>
        </authorList>
    </citation>
    <scope>NUCLEOTIDE SEQUENCE</scope>
    <source>
        <tissue evidence="2">Shoot tissue taken approximately 20 cm above the soil surface</tissue>
    </source>
</reference>
<keyword evidence="1" id="KW-1133">Transmembrane helix</keyword>
<feature type="transmembrane region" description="Helical" evidence="1">
    <location>
        <begin position="23"/>
        <end position="45"/>
    </location>
</feature>
<dbReference type="EMBL" id="GBRH01184464">
    <property type="protein sequence ID" value="JAE13432.1"/>
    <property type="molecule type" value="Transcribed_RNA"/>
</dbReference>